<name>A0A1I7TH87_9PELO</name>
<dbReference type="PANTHER" id="PTHR21503">
    <property type="entry name" value="F-BOX-CONTAINING HYPOTHETICAL PROTEIN C.ELEGANS"/>
    <property type="match status" value="1"/>
</dbReference>
<proteinExistence type="predicted"/>
<evidence type="ECO:0000313" key="2">
    <source>
        <dbReference type="Proteomes" id="UP000095282"/>
    </source>
</evidence>
<feature type="domain" description="F-box" evidence="1">
    <location>
        <begin position="3"/>
        <end position="50"/>
    </location>
</feature>
<dbReference type="InterPro" id="IPR012885">
    <property type="entry name" value="F-box_Sdz-33"/>
</dbReference>
<dbReference type="WBParaSite" id="Csp11.Scaffold612.g5907.t2">
    <property type="protein sequence ID" value="Csp11.Scaffold612.g5907.t2"/>
    <property type="gene ID" value="Csp11.Scaffold612.g5907"/>
</dbReference>
<dbReference type="AlphaFoldDB" id="A0A1I7TH87"/>
<dbReference type="Proteomes" id="UP000095282">
    <property type="component" value="Unplaced"/>
</dbReference>
<reference evidence="3" key="1">
    <citation type="submission" date="2016-11" db="UniProtKB">
        <authorList>
            <consortium name="WormBaseParasite"/>
        </authorList>
    </citation>
    <scope>IDENTIFICATION</scope>
</reference>
<evidence type="ECO:0000259" key="1">
    <source>
        <dbReference type="PROSITE" id="PS50181"/>
    </source>
</evidence>
<dbReference type="PROSITE" id="PS50181">
    <property type="entry name" value="FBOX"/>
    <property type="match status" value="1"/>
</dbReference>
<evidence type="ECO:0000313" key="3">
    <source>
        <dbReference type="WBParaSite" id="Csp11.Scaffold612.g5907.t2"/>
    </source>
</evidence>
<organism evidence="2 3">
    <name type="scientific">Caenorhabditis tropicalis</name>
    <dbReference type="NCBI Taxonomy" id="1561998"/>
    <lineage>
        <taxon>Eukaryota</taxon>
        <taxon>Metazoa</taxon>
        <taxon>Ecdysozoa</taxon>
        <taxon>Nematoda</taxon>
        <taxon>Chromadorea</taxon>
        <taxon>Rhabditida</taxon>
        <taxon>Rhabditina</taxon>
        <taxon>Rhabditomorpha</taxon>
        <taxon>Rhabditoidea</taxon>
        <taxon>Rhabditidae</taxon>
        <taxon>Peloderinae</taxon>
        <taxon>Caenorhabditis</taxon>
    </lineage>
</organism>
<accession>A0A1I7TH87</accession>
<dbReference type="InterPro" id="IPR001810">
    <property type="entry name" value="F-box_dom"/>
</dbReference>
<sequence>MTPFHLFQLPILAIENVLSMLDTYGLINISLGSSRIKKIVTTFSRLTPNLPVDLFLTDKPGISVTDQNKVHWSYYLTSYQPAVGYYKYINGSAITHSTYIYSGNPLEEWMKLYDHIKRAIGCYIIHVDFDFDYFPSQNKRIIDWMTTQNDSFDTLNVLSTQEEDSGHVQYLMSKIKACRNLSLCVTDGYQIEIPETVYLTITNSKFIDCEQFLRLRAQEILLIRCSLTNQDFNRFLKSWMAGESHFELKKLKIGTSIEDGTDEIMMGVPHEVTTDIDVAEVMRRGPFRIEMTRGYNITRSDGKVATVCVSNHFDKEIRPEYSRSGCLCMWVH</sequence>
<dbReference type="Pfam" id="PF07735">
    <property type="entry name" value="FBA_2"/>
    <property type="match status" value="1"/>
</dbReference>
<keyword evidence="2" id="KW-1185">Reference proteome</keyword>
<protein>
    <submittedName>
        <fullName evidence="3">FBA_2 domain-containing protein</fullName>
    </submittedName>
</protein>